<evidence type="ECO:0000256" key="1">
    <source>
        <dbReference type="SAM" id="MobiDB-lite"/>
    </source>
</evidence>
<keyword evidence="3" id="KW-1185">Reference proteome</keyword>
<dbReference type="HOGENOM" id="CLU_020648_0_0_1"/>
<reference evidence="2 3" key="1">
    <citation type="journal article" date="2011" name="Proc. Natl. Acad. Sci. U.S.A.">
        <title>Evolutionary erosion of yeast sex chromosomes by mating-type switching accidents.</title>
        <authorList>
            <person name="Gordon J.L."/>
            <person name="Armisen D."/>
            <person name="Proux-Wera E."/>
            <person name="Oheigeartaigh S.S."/>
            <person name="Byrne K.P."/>
            <person name="Wolfe K.H."/>
        </authorList>
    </citation>
    <scope>NUCLEOTIDE SEQUENCE [LARGE SCALE GENOMIC DNA]</scope>
    <source>
        <strain evidence="3">ATCC 10662 / CBS 1146 / NBRC 0425 / NCYC 2629 / NRRL Y-866</strain>
    </source>
</reference>
<dbReference type="OrthoDB" id="3972942at2759"/>
<protein>
    <submittedName>
        <fullName evidence="2">Uncharacterized protein</fullName>
    </submittedName>
</protein>
<dbReference type="RefSeq" id="XP_003682861.1">
    <property type="nucleotide sequence ID" value="XM_003682813.1"/>
</dbReference>
<dbReference type="GeneID" id="11504866"/>
<feature type="compositionally biased region" description="Polar residues" evidence="1">
    <location>
        <begin position="48"/>
        <end position="65"/>
    </location>
</feature>
<dbReference type="GO" id="GO:0005778">
    <property type="term" value="C:peroxisomal membrane"/>
    <property type="evidence" value="ECO:0007669"/>
    <property type="project" value="EnsemblFungi"/>
</dbReference>
<dbReference type="GO" id="GO:1990816">
    <property type="term" value="C:vacuole-mitochondrion membrane contact site"/>
    <property type="evidence" value="ECO:0007669"/>
    <property type="project" value="EnsemblFungi"/>
</dbReference>
<feature type="compositionally biased region" description="Polar residues" evidence="1">
    <location>
        <begin position="24"/>
        <end position="42"/>
    </location>
</feature>
<dbReference type="GO" id="GO:0071561">
    <property type="term" value="C:nucleus-vacuole junction"/>
    <property type="evidence" value="ECO:0007669"/>
    <property type="project" value="EnsemblFungi"/>
</dbReference>
<accession>G8ZXN3</accession>
<name>G8ZXN3_TORDE</name>
<evidence type="ECO:0000313" key="2">
    <source>
        <dbReference type="EMBL" id="CCE93650.1"/>
    </source>
</evidence>
<dbReference type="eggNOG" id="ENOG502QXS0">
    <property type="taxonomic scope" value="Eukaryota"/>
</dbReference>
<dbReference type="InParanoid" id="G8ZXN3"/>
<evidence type="ECO:0000313" key="3">
    <source>
        <dbReference type="Proteomes" id="UP000005627"/>
    </source>
</evidence>
<proteinExistence type="predicted"/>
<dbReference type="AlphaFoldDB" id="G8ZXN3"/>
<dbReference type="GO" id="GO:0006665">
    <property type="term" value="P:sphingolipid metabolic process"/>
    <property type="evidence" value="ECO:0007669"/>
    <property type="project" value="EnsemblFungi"/>
</dbReference>
<dbReference type="KEGG" id="tdl:TDEL_0G02830"/>
<organism evidence="2 3">
    <name type="scientific">Torulaspora delbrueckii</name>
    <name type="common">Yeast</name>
    <name type="synonym">Candida colliculosa</name>
    <dbReference type="NCBI Taxonomy" id="4950"/>
    <lineage>
        <taxon>Eukaryota</taxon>
        <taxon>Fungi</taxon>
        <taxon>Dikarya</taxon>
        <taxon>Ascomycota</taxon>
        <taxon>Saccharomycotina</taxon>
        <taxon>Saccharomycetes</taxon>
        <taxon>Saccharomycetales</taxon>
        <taxon>Saccharomycetaceae</taxon>
        <taxon>Torulaspora</taxon>
    </lineage>
</organism>
<dbReference type="FunCoup" id="G8ZXN3">
    <property type="interactions" value="4"/>
</dbReference>
<sequence>MNESNEASKLTGWWSWWASRNPGEQQVTLQQDTTLSSAQAESTAAPDSPNSIQPTVGTPQASANDTGEEVPISDNVNGSWYNSIVSKVSSIGILNSRNDDLNIAAGSHYSQLTESQIKRLGEDAIQKVAQRTNTWCWFENLTRINDDTKRWSERSGVISVHGTGSEHCILPLRKYPIPDKNPGYNIYLRDSLIIPSSSPLEVLHTQSLPSKVAMTVKNYYNFPNERHLYLKKNTDGILRSKKVLIISVVGNLPEKYEKQSLGEQRSAYYLSRKLAQSIEHEVPSSIFSLSLECPLDSKDIETVFTESTALLNNWKHIFAEVSSIFFVSVYHSVPLAISLAKHILENHQSLQFDATIPVGLLAIESNLQGYRFWDHSSDAINVDEQNYQKMQQAKEKQLFQGVGKNEREILSNIRHYRKLDSKESKRVQHDLDWLLYHWSSFRLNLFGRIYDNFMTATQKLAVNYSHPKIIRNLWCDGRYLGHDLKHLDKLGVPDVDIKTPNFECAIQVPQNRLFEITLLNDILLALNLGHTKFVPILKLLSPYFISRSFNEYTVSPNLRKQTQSELKSWLQDMDVKWRTTNSSNQPHDELPETVSSVHKFLEFALYHDTRNPELVKFHSDIYDDDMVYKNFIENTLKTRSPLIEKHLALLSDHSGPQSILNTVNQYDLVWKFHEFVSDYATLYNLPRQHYPPELTFSISLDYSHWQPSYADPTMFHRNNQEAINRLKQIWVSYQDWDPPTRGLKQLKNILSVLSLYSEASQLLQDIVGK</sequence>
<gene>
    <name evidence="2" type="primary">TDEL0G02830</name>
    <name evidence="2" type="ORF">TDEL_0G02830</name>
</gene>
<dbReference type="Proteomes" id="UP000005627">
    <property type="component" value="Chromosome 7"/>
</dbReference>
<dbReference type="EMBL" id="HE616748">
    <property type="protein sequence ID" value="CCE93650.1"/>
    <property type="molecule type" value="Genomic_DNA"/>
</dbReference>
<feature type="region of interest" description="Disordered" evidence="1">
    <location>
        <begin position="24"/>
        <end position="70"/>
    </location>
</feature>